<feature type="transmembrane region" description="Helical" evidence="2">
    <location>
        <begin position="198"/>
        <end position="222"/>
    </location>
</feature>
<feature type="transmembrane region" description="Helical" evidence="2">
    <location>
        <begin position="58"/>
        <end position="77"/>
    </location>
</feature>
<feature type="compositionally biased region" description="Polar residues" evidence="1">
    <location>
        <begin position="455"/>
        <end position="468"/>
    </location>
</feature>
<evidence type="ECO:0000313" key="4">
    <source>
        <dbReference type="Proteomes" id="UP001295740"/>
    </source>
</evidence>
<gene>
    <name evidence="3" type="ORF">KHLLAP_LOCUS13988</name>
</gene>
<dbReference type="Proteomes" id="UP001295740">
    <property type="component" value="Unassembled WGS sequence"/>
</dbReference>
<feature type="transmembrane region" description="Helical" evidence="2">
    <location>
        <begin position="117"/>
        <end position="141"/>
    </location>
</feature>
<organism evidence="3 4">
    <name type="scientific">Anthostomella pinea</name>
    <dbReference type="NCBI Taxonomy" id="933095"/>
    <lineage>
        <taxon>Eukaryota</taxon>
        <taxon>Fungi</taxon>
        <taxon>Dikarya</taxon>
        <taxon>Ascomycota</taxon>
        <taxon>Pezizomycotina</taxon>
        <taxon>Sordariomycetes</taxon>
        <taxon>Xylariomycetidae</taxon>
        <taxon>Xylariales</taxon>
        <taxon>Xylariaceae</taxon>
        <taxon>Anthostomella</taxon>
    </lineage>
</organism>
<dbReference type="PANTHER" id="PTHR35184">
    <property type="entry name" value="YALI0C10208P"/>
    <property type="match status" value="1"/>
</dbReference>
<feature type="compositionally biased region" description="Low complexity" evidence="1">
    <location>
        <begin position="333"/>
        <end position="356"/>
    </location>
</feature>
<dbReference type="InterPro" id="IPR021460">
    <property type="entry name" value="DUF3112"/>
</dbReference>
<feature type="transmembrane region" description="Helical" evidence="2">
    <location>
        <begin position="161"/>
        <end position="186"/>
    </location>
</feature>
<evidence type="ECO:0000256" key="1">
    <source>
        <dbReference type="SAM" id="MobiDB-lite"/>
    </source>
</evidence>
<reference evidence="3" key="1">
    <citation type="submission" date="2023-10" db="EMBL/GenBank/DDBJ databases">
        <authorList>
            <person name="Hackl T."/>
        </authorList>
    </citation>
    <scope>NUCLEOTIDE SEQUENCE</scope>
</reference>
<keyword evidence="2" id="KW-0472">Membrane</keyword>
<evidence type="ECO:0000256" key="2">
    <source>
        <dbReference type="SAM" id="Phobius"/>
    </source>
</evidence>
<feature type="region of interest" description="Disordered" evidence="1">
    <location>
        <begin position="501"/>
        <end position="544"/>
    </location>
</feature>
<keyword evidence="4" id="KW-1185">Reference proteome</keyword>
<feature type="transmembrane region" description="Helical" evidence="2">
    <location>
        <begin position="84"/>
        <end position="105"/>
    </location>
</feature>
<accession>A0AAI8YQI8</accession>
<dbReference type="EMBL" id="CAUWAG010000020">
    <property type="protein sequence ID" value="CAJ2513520.1"/>
    <property type="molecule type" value="Genomic_DNA"/>
</dbReference>
<sequence>MSNWTALITPMGTPAPTPAAPAPTLVPIPDMKAATGPPYIPNTAVSGGVPSIPIDDPICGVLLLLFLSSAAAHMTILQLNKRRGLRFVFSGMLFALCMLRSIALTTRLAWASRPHDVAVAVSAGILTQVGSVLVFVIDLFFAQRVLRAYHPRLGWHPAARWAFRALVFCVVACLVMLVAVSVQSLFTLNPATRHADRIVQLFAGAGLAVLAFIPIPVVLLAWVLPRRYRIDKFGSGRWRSKLALLLFCSAVATLGAAFRIGTEYLPARPRTDPAWYHSRACYYCFNYVTDLVVSAAYLLSRFDRRFIIPNGARAVRDYSRDKEAGLPRGGGASTALSNSSTSTSATKVAKDANAANADEKDVGDRSSGSLEETDKAKLAKLRGVDHQNHDTGGKFYLPHHHPNSDKKSQRGANRLSDRSTVVNSEEDAFGPEDKDDPVHAITTGGTGTTAHPGRTSHNPSESTSTTDVDASDASGPPGSGGSEGAELPGNILTMIENISSDGRRTSASLTAPEPAYLARERGGSGDGGGDGRPSVSSDHAIPPLRASLTDAIDWRYDGHSNHDGAEGHGEAARWV</sequence>
<keyword evidence="2" id="KW-0812">Transmembrane</keyword>
<dbReference type="AlphaFoldDB" id="A0AAI8YQI8"/>
<feature type="region of interest" description="Disordered" evidence="1">
    <location>
        <begin position="322"/>
        <end position="489"/>
    </location>
</feature>
<comment type="caution">
    <text evidence="3">The sequence shown here is derived from an EMBL/GenBank/DDBJ whole genome shotgun (WGS) entry which is preliminary data.</text>
</comment>
<feature type="compositionally biased region" description="Basic and acidic residues" evidence="1">
    <location>
        <begin position="372"/>
        <end position="392"/>
    </location>
</feature>
<protein>
    <submittedName>
        <fullName evidence="3">Uu.00g016390.m01.CDS01</fullName>
    </submittedName>
</protein>
<evidence type="ECO:0000313" key="3">
    <source>
        <dbReference type="EMBL" id="CAJ2513520.1"/>
    </source>
</evidence>
<feature type="compositionally biased region" description="Acidic residues" evidence="1">
    <location>
        <begin position="424"/>
        <end position="435"/>
    </location>
</feature>
<proteinExistence type="predicted"/>
<keyword evidence="2" id="KW-1133">Transmembrane helix</keyword>
<name>A0AAI8YQI8_9PEZI</name>
<dbReference type="Pfam" id="PF11309">
    <property type="entry name" value="DUF3112"/>
    <property type="match status" value="1"/>
</dbReference>
<feature type="transmembrane region" description="Helical" evidence="2">
    <location>
        <begin position="242"/>
        <end position="260"/>
    </location>
</feature>
<dbReference type="PANTHER" id="PTHR35184:SF1">
    <property type="entry name" value="INTEGRAL MEMBRANE PROTEIN"/>
    <property type="match status" value="1"/>
</dbReference>